<evidence type="ECO:0000256" key="1">
    <source>
        <dbReference type="SAM" id="Phobius"/>
    </source>
</evidence>
<feature type="transmembrane region" description="Helical" evidence="1">
    <location>
        <begin position="7"/>
        <end position="25"/>
    </location>
</feature>
<name>A0A852V015_9ACTN</name>
<organism evidence="2 3">
    <name type="scientific">Streptosporangium sandarakinum</name>
    <dbReference type="NCBI Taxonomy" id="1260955"/>
    <lineage>
        <taxon>Bacteria</taxon>
        <taxon>Bacillati</taxon>
        <taxon>Actinomycetota</taxon>
        <taxon>Actinomycetes</taxon>
        <taxon>Streptosporangiales</taxon>
        <taxon>Streptosporangiaceae</taxon>
        <taxon>Streptosporangium</taxon>
    </lineage>
</organism>
<dbReference type="AlphaFoldDB" id="A0A852V015"/>
<protein>
    <submittedName>
        <fullName evidence="2">Putative membrane protein</fullName>
    </submittedName>
</protein>
<evidence type="ECO:0000313" key="2">
    <source>
        <dbReference type="EMBL" id="NYF43112.1"/>
    </source>
</evidence>
<keyword evidence="3" id="KW-1185">Reference proteome</keyword>
<dbReference type="EMBL" id="JACCCO010000002">
    <property type="protein sequence ID" value="NYF43112.1"/>
    <property type="molecule type" value="Genomic_DNA"/>
</dbReference>
<comment type="caution">
    <text evidence="2">The sequence shown here is derived from an EMBL/GenBank/DDBJ whole genome shotgun (WGS) entry which is preliminary data.</text>
</comment>
<accession>A0A852V015</accession>
<reference evidence="2 3" key="1">
    <citation type="submission" date="2020-07" db="EMBL/GenBank/DDBJ databases">
        <title>Sequencing the genomes of 1000 actinobacteria strains.</title>
        <authorList>
            <person name="Klenk H.-P."/>
        </authorList>
    </citation>
    <scope>NUCLEOTIDE SEQUENCE [LARGE SCALE GENOMIC DNA]</scope>
    <source>
        <strain evidence="2 3">DSM 45763</strain>
    </source>
</reference>
<proteinExistence type="predicted"/>
<dbReference type="Proteomes" id="UP000576393">
    <property type="component" value="Unassembled WGS sequence"/>
</dbReference>
<feature type="transmembrane region" description="Helical" evidence="1">
    <location>
        <begin position="31"/>
        <end position="49"/>
    </location>
</feature>
<gene>
    <name evidence="2" type="ORF">HDA43_005313</name>
</gene>
<keyword evidence="1" id="KW-0472">Membrane</keyword>
<keyword evidence="1" id="KW-0812">Transmembrane</keyword>
<dbReference type="RefSeq" id="WP_179826102.1">
    <property type="nucleotide sequence ID" value="NZ_CP192034.1"/>
</dbReference>
<evidence type="ECO:0000313" key="3">
    <source>
        <dbReference type="Proteomes" id="UP000576393"/>
    </source>
</evidence>
<sequence>MNRKRLDIGVPLVFAVAIVLTSLFGAEGTTVGMVALVGAIAIGFYFAALRKNIEP</sequence>
<keyword evidence="1" id="KW-1133">Transmembrane helix</keyword>